<sequence>MAGSEFAIDVHRHDASAVPTLIDQLCDVYADAYGVEPGEKVDGFRRRMERASTDPGFELFTVEANGALVGFAFGYPLRPDTKWWDGLVPEPVVGFADEDGTRTVVLSEIEIRRAVQQQGIGRRLHDAFLAARPEPRATLATGADSPSQEVYPRWGWTRAGTVPGGPNDYFAGYVLFVKER</sequence>
<evidence type="ECO:0000313" key="3">
    <source>
        <dbReference type="Proteomes" id="UP000317982"/>
    </source>
</evidence>
<dbReference type="Gene3D" id="3.40.630.30">
    <property type="match status" value="1"/>
</dbReference>
<reference evidence="2 3" key="1">
    <citation type="submission" date="2019-07" db="EMBL/GenBank/DDBJ databases">
        <title>Cryptosporangium phraense sp. nov., isolated from plant litter.</title>
        <authorList>
            <person name="Suriyachadkun C."/>
        </authorList>
    </citation>
    <scope>NUCLEOTIDE SEQUENCE [LARGE SCALE GENOMIC DNA]</scope>
    <source>
        <strain evidence="2 3">A-T 5661</strain>
    </source>
</reference>
<accession>A0A545AKG7</accession>
<evidence type="ECO:0000259" key="1">
    <source>
        <dbReference type="PROSITE" id="PS51186"/>
    </source>
</evidence>
<dbReference type="InParanoid" id="A0A545AKG7"/>
<dbReference type="SUPFAM" id="SSF55729">
    <property type="entry name" value="Acyl-CoA N-acyltransferases (Nat)"/>
    <property type="match status" value="1"/>
</dbReference>
<dbReference type="InterPro" id="IPR016181">
    <property type="entry name" value="Acyl_CoA_acyltransferase"/>
</dbReference>
<feature type="domain" description="N-acetyltransferase" evidence="1">
    <location>
        <begin position="8"/>
        <end position="180"/>
    </location>
</feature>
<evidence type="ECO:0000313" key="2">
    <source>
        <dbReference type="EMBL" id="TQS41822.1"/>
    </source>
</evidence>
<name>A0A545AKG7_9ACTN</name>
<gene>
    <name evidence="2" type="ORF">FL583_27705</name>
</gene>
<proteinExistence type="predicted"/>
<dbReference type="Proteomes" id="UP000317982">
    <property type="component" value="Unassembled WGS sequence"/>
</dbReference>
<dbReference type="PROSITE" id="PS51186">
    <property type="entry name" value="GNAT"/>
    <property type="match status" value="1"/>
</dbReference>
<dbReference type="InterPro" id="IPR000182">
    <property type="entry name" value="GNAT_dom"/>
</dbReference>
<dbReference type="RefSeq" id="WP_142707781.1">
    <property type="nucleotide sequence ID" value="NZ_VIRS01000022.1"/>
</dbReference>
<dbReference type="Pfam" id="PF00583">
    <property type="entry name" value="Acetyltransf_1"/>
    <property type="match status" value="1"/>
</dbReference>
<comment type="caution">
    <text evidence="2">The sequence shown here is derived from an EMBL/GenBank/DDBJ whole genome shotgun (WGS) entry which is preliminary data.</text>
</comment>
<dbReference type="GO" id="GO:0016747">
    <property type="term" value="F:acyltransferase activity, transferring groups other than amino-acyl groups"/>
    <property type="evidence" value="ECO:0007669"/>
    <property type="project" value="InterPro"/>
</dbReference>
<dbReference type="OrthoDB" id="4536199at2"/>
<protein>
    <submittedName>
        <fullName evidence="2">GNAT family N-acetyltransferase</fullName>
    </submittedName>
</protein>
<dbReference type="EMBL" id="VIRS01000022">
    <property type="protein sequence ID" value="TQS41822.1"/>
    <property type="molecule type" value="Genomic_DNA"/>
</dbReference>
<keyword evidence="2" id="KW-0808">Transferase</keyword>
<organism evidence="2 3">
    <name type="scientific">Cryptosporangium phraense</name>
    <dbReference type="NCBI Taxonomy" id="2593070"/>
    <lineage>
        <taxon>Bacteria</taxon>
        <taxon>Bacillati</taxon>
        <taxon>Actinomycetota</taxon>
        <taxon>Actinomycetes</taxon>
        <taxon>Cryptosporangiales</taxon>
        <taxon>Cryptosporangiaceae</taxon>
        <taxon>Cryptosporangium</taxon>
    </lineage>
</organism>
<keyword evidence="3" id="KW-1185">Reference proteome</keyword>
<dbReference type="AlphaFoldDB" id="A0A545AKG7"/>